<dbReference type="EMBL" id="JAHYIQ010000009">
    <property type="protein sequence ID" value="KAK1129244.1"/>
    <property type="molecule type" value="Genomic_DNA"/>
</dbReference>
<sequence length="136" mass="15003">MNRQMFERAILSCPSRRRLSDDAIVSFSIFELHGNKAGGSCTFVIREKAALSQRSRSSRFSSKSATCPEASTELEERSGKQPGVGGDEEKVGKRVIRFHYPFHSATSMLPVTHKFTSSCRAGILHLVPPVLPPGLR</sequence>
<evidence type="ECO:0000313" key="2">
    <source>
        <dbReference type="EMBL" id="KAK1129244.1"/>
    </source>
</evidence>
<protein>
    <submittedName>
        <fullName evidence="2">Uncharacterized protein</fullName>
    </submittedName>
</protein>
<keyword evidence="3" id="KW-1185">Reference proteome</keyword>
<accession>A0AA40G1C0</accession>
<feature type="region of interest" description="Disordered" evidence="1">
    <location>
        <begin position="52"/>
        <end position="88"/>
    </location>
</feature>
<feature type="compositionally biased region" description="Low complexity" evidence="1">
    <location>
        <begin position="52"/>
        <end position="64"/>
    </location>
</feature>
<organism evidence="2 3">
    <name type="scientific">Melipona bicolor</name>
    <dbReference type="NCBI Taxonomy" id="60889"/>
    <lineage>
        <taxon>Eukaryota</taxon>
        <taxon>Metazoa</taxon>
        <taxon>Ecdysozoa</taxon>
        <taxon>Arthropoda</taxon>
        <taxon>Hexapoda</taxon>
        <taxon>Insecta</taxon>
        <taxon>Pterygota</taxon>
        <taxon>Neoptera</taxon>
        <taxon>Endopterygota</taxon>
        <taxon>Hymenoptera</taxon>
        <taxon>Apocrita</taxon>
        <taxon>Aculeata</taxon>
        <taxon>Apoidea</taxon>
        <taxon>Anthophila</taxon>
        <taxon>Apidae</taxon>
        <taxon>Melipona</taxon>
    </lineage>
</organism>
<proteinExistence type="predicted"/>
<dbReference type="Proteomes" id="UP001177670">
    <property type="component" value="Unassembled WGS sequence"/>
</dbReference>
<evidence type="ECO:0000313" key="3">
    <source>
        <dbReference type="Proteomes" id="UP001177670"/>
    </source>
</evidence>
<comment type="caution">
    <text evidence="2">The sequence shown here is derived from an EMBL/GenBank/DDBJ whole genome shotgun (WGS) entry which is preliminary data.</text>
</comment>
<evidence type="ECO:0000256" key="1">
    <source>
        <dbReference type="SAM" id="MobiDB-lite"/>
    </source>
</evidence>
<name>A0AA40G1C0_9HYME</name>
<dbReference type="AlphaFoldDB" id="A0AA40G1C0"/>
<gene>
    <name evidence="2" type="ORF">K0M31_020373</name>
</gene>
<reference evidence="2" key="1">
    <citation type="submission" date="2021-10" db="EMBL/GenBank/DDBJ databases">
        <title>Melipona bicolor Genome sequencing and assembly.</title>
        <authorList>
            <person name="Araujo N.S."/>
            <person name="Arias M.C."/>
        </authorList>
    </citation>
    <scope>NUCLEOTIDE SEQUENCE</scope>
    <source>
        <strain evidence="2">USP_2M_L1-L4_2017</strain>
        <tissue evidence="2">Whole body</tissue>
    </source>
</reference>